<feature type="domain" description="SAM-dependent MTase RsmB/NOP-type" evidence="6">
    <location>
        <begin position="1"/>
        <end position="288"/>
    </location>
</feature>
<reference evidence="7 8" key="1">
    <citation type="submission" date="2015-10" db="EMBL/GenBank/DDBJ databases">
        <title>Erysipelothrix larvae sp. LV19 isolated from the larval gut of the rhinoceros beetle, Trypoxylus dichotomus.</title>
        <authorList>
            <person name="Lim S."/>
            <person name="Kim B.-C."/>
        </authorList>
    </citation>
    <scope>NUCLEOTIDE SEQUENCE [LARGE SCALE GENOMIC DNA]</scope>
    <source>
        <strain evidence="7 8">LV19</strain>
    </source>
</reference>
<evidence type="ECO:0000256" key="5">
    <source>
        <dbReference type="PROSITE-ProRule" id="PRU01023"/>
    </source>
</evidence>
<organism evidence="7 8">
    <name type="scientific">Erysipelothrix larvae</name>
    <dbReference type="NCBI Taxonomy" id="1514105"/>
    <lineage>
        <taxon>Bacteria</taxon>
        <taxon>Bacillati</taxon>
        <taxon>Bacillota</taxon>
        <taxon>Erysipelotrichia</taxon>
        <taxon>Erysipelotrichales</taxon>
        <taxon>Erysipelotrichaceae</taxon>
        <taxon>Erysipelothrix</taxon>
    </lineage>
</organism>
<dbReference type="Pfam" id="PF13636">
    <property type="entry name" value="Methyltranf_PUA"/>
    <property type="match status" value="1"/>
</dbReference>
<dbReference type="InterPro" id="IPR029063">
    <property type="entry name" value="SAM-dependent_MTases_sf"/>
</dbReference>
<dbReference type="SUPFAM" id="SSF53335">
    <property type="entry name" value="S-adenosyl-L-methionine-dependent methyltransferases"/>
    <property type="match status" value="1"/>
</dbReference>
<feature type="binding site" evidence="5">
    <location>
        <position position="155"/>
    </location>
    <ligand>
        <name>S-adenosyl-L-methionine</name>
        <dbReference type="ChEBI" id="CHEBI:59789"/>
    </ligand>
</feature>
<dbReference type="PROSITE" id="PS51686">
    <property type="entry name" value="SAM_MT_RSMB_NOP"/>
    <property type="match status" value="1"/>
</dbReference>
<evidence type="ECO:0000256" key="3">
    <source>
        <dbReference type="ARBA" id="ARBA00022691"/>
    </source>
</evidence>
<dbReference type="PRINTS" id="PR02008">
    <property type="entry name" value="RCMTFAMILY"/>
</dbReference>
<evidence type="ECO:0000256" key="2">
    <source>
        <dbReference type="ARBA" id="ARBA00022679"/>
    </source>
</evidence>
<dbReference type="GO" id="GO:0008173">
    <property type="term" value="F:RNA methyltransferase activity"/>
    <property type="evidence" value="ECO:0007669"/>
    <property type="project" value="InterPro"/>
</dbReference>
<gene>
    <name evidence="7" type="ORF">AOC36_11625</name>
</gene>
<dbReference type="InterPro" id="IPR049560">
    <property type="entry name" value="MeTrfase_RsmB-F_NOP2_cat"/>
</dbReference>
<name>A0A0X8H1Z9_9FIRM</name>
<evidence type="ECO:0000256" key="4">
    <source>
        <dbReference type="ARBA" id="ARBA00022884"/>
    </source>
</evidence>
<evidence type="ECO:0000313" key="8">
    <source>
        <dbReference type="Proteomes" id="UP000063781"/>
    </source>
</evidence>
<evidence type="ECO:0000256" key="1">
    <source>
        <dbReference type="ARBA" id="ARBA00022603"/>
    </source>
</evidence>
<dbReference type="Gene3D" id="2.30.130.60">
    <property type="match status" value="1"/>
</dbReference>
<keyword evidence="3 5" id="KW-0949">S-adenosyl-L-methionine</keyword>
<dbReference type="Pfam" id="PF01189">
    <property type="entry name" value="Methyltr_RsmB-F"/>
    <property type="match status" value="1"/>
</dbReference>
<proteinExistence type="inferred from homology"/>
<feature type="binding site" evidence="5">
    <location>
        <position position="128"/>
    </location>
    <ligand>
        <name>S-adenosyl-L-methionine</name>
        <dbReference type="ChEBI" id="CHEBI:59789"/>
    </ligand>
</feature>
<dbReference type="OrthoDB" id="9810297at2"/>
<dbReference type="EMBL" id="CP013213">
    <property type="protein sequence ID" value="AMC94598.1"/>
    <property type="molecule type" value="Genomic_DNA"/>
</dbReference>
<feature type="binding site" evidence="5">
    <location>
        <begin position="105"/>
        <end position="111"/>
    </location>
    <ligand>
        <name>S-adenosyl-L-methionine</name>
        <dbReference type="ChEBI" id="CHEBI:59789"/>
    </ligand>
</feature>
<dbReference type="InterPro" id="IPR027391">
    <property type="entry name" value="Nol1_Nop2_Fmu_2"/>
</dbReference>
<accession>A0A0X8H1Z9</accession>
<dbReference type="Gene3D" id="3.40.50.150">
    <property type="entry name" value="Vaccinia Virus protein VP39"/>
    <property type="match status" value="1"/>
</dbReference>
<keyword evidence="2 5" id="KW-0808">Transferase</keyword>
<dbReference type="InterPro" id="IPR001678">
    <property type="entry name" value="MeTrfase_RsmB-F_NOP2_dom"/>
</dbReference>
<keyword evidence="4 5" id="KW-0694">RNA-binding</keyword>
<dbReference type="Proteomes" id="UP000063781">
    <property type="component" value="Chromosome"/>
</dbReference>
<dbReference type="PANTHER" id="PTHR22807:SF30">
    <property type="entry name" value="28S RRNA (CYTOSINE(4447)-C(5))-METHYLTRANSFERASE-RELATED"/>
    <property type="match status" value="1"/>
</dbReference>
<dbReference type="GO" id="GO:0001510">
    <property type="term" value="P:RNA methylation"/>
    <property type="evidence" value="ECO:0007669"/>
    <property type="project" value="InterPro"/>
</dbReference>
<feature type="active site" description="Nucleophile" evidence="5">
    <location>
        <position position="226"/>
    </location>
</feature>
<dbReference type="RefSeq" id="WP_067634516.1">
    <property type="nucleotide sequence ID" value="NZ_CP013213.1"/>
</dbReference>
<dbReference type="AlphaFoldDB" id="A0A0X8H1Z9"/>
<dbReference type="KEGG" id="erl:AOC36_11625"/>
<dbReference type="PANTHER" id="PTHR22807">
    <property type="entry name" value="NOP2 YEAST -RELATED NOL1/NOP2/FMU SUN DOMAIN-CONTAINING"/>
    <property type="match status" value="1"/>
</dbReference>
<keyword evidence="8" id="KW-1185">Reference proteome</keyword>
<sequence>MELHAEFIKMIYKEFDDETATMILKAYDKHDPVRGIKLNTNKPINLPFSYKPSLLNEEILIPDDYKIAVVHPFHHAGCYYIQDPSATLPVKALNPKPHDLVLDMCSAPGGKTTQILNAVNEGFLISNEVDYNRALKLVGNVERWGVENCCVVNHDGRSLPKYFSNTFDKIVLDVPCSGEGLYRKQPKHALNFNMKTIFELAQLQGELLEAAYQCSVDGAHIVYSTCTLNPYENEEVVIRFLEKHPECVLIDHGLKQAQPGIRNLGNKGARFYPSEDGEGHFVAKIRVKKETKRNTLTFKKYKSSTIEINKMKFTGHIIKHNDKIKCLKDRGPLDTDAHVIHDGTMIAIEKKGRYEFTQSCVYVPYLTQDIPKIAVDLNQAYQYLYGLSVDNPKTGYYLVTYQNQCLGFIKGQNNKYPKGLRNRFERY</sequence>
<protein>
    <recommendedName>
        <fullName evidence="6">SAM-dependent MTase RsmB/NOP-type domain-containing protein</fullName>
    </recommendedName>
</protein>
<dbReference type="STRING" id="1514105.AOC36_11625"/>
<keyword evidence="1 5" id="KW-0489">Methyltransferase</keyword>
<evidence type="ECO:0000259" key="6">
    <source>
        <dbReference type="PROSITE" id="PS51686"/>
    </source>
</evidence>
<comment type="similarity">
    <text evidence="5">Belongs to the class I-like SAM-binding methyltransferase superfamily. RsmB/NOP family.</text>
</comment>
<dbReference type="InterPro" id="IPR023267">
    <property type="entry name" value="RCMT"/>
</dbReference>
<dbReference type="Gene3D" id="3.30.70.1170">
    <property type="entry name" value="Sun protein, domain 3"/>
    <property type="match status" value="1"/>
</dbReference>
<feature type="binding site" evidence="5">
    <location>
        <position position="173"/>
    </location>
    <ligand>
        <name>S-adenosyl-L-methionine</name>
        <dbReference type="ChEBI" id="CHEBI:59789"/>
    </ligand>
</feature>
<dbReference type="GO" id="GO:0003723">
    <property type="term" value="F:RNA binding"/>
    <property type="evidence" value="ECO:0007669"/>
    <property type="project" value="UniProtKB-UniRule"/>
</dbReference>
<evidence type="ECO:0000313" key="7">
    <source>
        <dbReference type="EMBL" id="AMC94598.1"/>
    </source>
</evidence>